<keyword evidence="2 5" id="KW-0812">Transmembrane</keyword>
<dbReference type="AlphaFoldDB" id="A0A7G2CCQ8"/>
<dbReference type="GO" id="GO:0016746">
    <property type="term" value="F:acyltransferase activity"/>
    <property type="evidence" value="ECO:0007669"/>
    <property type="project" value="UniProtKB-KW"/>
</dbReference>
<keyword evidence="6" id="KW-0012">Acyltransferase</keyword>
<dbReference type="VEuPathDB" id="TriTrypDB:ADEAN_000508600"/>
<keyword evidence="6" id="KW-0808">Transferase</keyword>
<feature type="transmembrane region" description="Helical" evidence="5">
    <location>
        <begin position="308"/>
        <end position="336"/>
    </location>
</feature>
<dbReference type="Pfam" id="PF03062">
    <property type="entry name" value="MBOAT"/>
    <property type="match status" value="1"/>
</dbReference>
<feature type="transmembrane region" description="Helical" evidence="5">
    <location>
        <begin position="108"/>
        <end position="129"/>
    </location>
</feature>
<comment type="subcellular location">
    <subcellularLocation>
        <location evidence="1">Membrane</location>
        <topology evidence="1">Multi-pass membrane protein</topology>
    </subcellularLocation>
</comment>
<feature type="transmembrane region" description="Helical" evidence="5">
    <location>
        <begin position="487"/>
        <end position="504"/>
    </location>
</feature>
<dbReference type="GO" id="GO:0005783">
    <property type="term" value="C:endoplasmic reticulum"/>
    <property type="evidence" value="ECO:0007669"/>
    <property type="project" value="TreeGrafter"/>
</dbReference>
<organism evidence="6 7">
    <name type="scientific">Angomonas deanei</name>
    <dbReference type="NCBI Taxonomy" id="59799"/>
    <lineage>
        <taxon>Eukaryota</taxon>
        <taxon>Discoba</taxon>
        <taxon>Euglenozoa</taxon>
        <taxon>Kinetoplastea</taxon>
        <taxon>Metakinetoplastina</taxon>
        <taxon>Trypanosomatida</taxon>
        <taxon>Trypanosomatidae</taxon>
        <taxon>Strigomonadinae</taxon>
        <taxon>Angomonas</taxon>
    </lineage>
</organism>
<evidence type="ECO:0000256" key="3">
    <source>
        <dbReference type="ARBA" id="ARBA00022989"/>
    </source>
</evidence>
<dbReference type="InterPro" id="IPR004299">
    <property type="entry name" value="MBOAT_fam"/>
</dbReference>
<evidence type="ECO:0000256" key="5">
    <source>
        <dbReference type="SAM" id="Phobius"/>
    </source>
</evidence>
<protein>
    <submittedName>
        <fullName evidence="6">MBOAT, membrane-bound O-acyltransferase family, putative</fullName>
    </submittedName>
</protein>
<feature type="transmembrane region" description="Helical" evidence="5">
    <location>
        <begin position="228"/>
        <end position="247"/>
    </location>
</feature>
<dbReference type="InterPro" id="IPR051085">
    <property type="entry name" value="MB_O-acyltransferase"/>
</dbReference>
<gene>
    <name evidence="6" type="ORF">ADEAN_000508600</name>
</gene>
<feature type="transmembrane region" description="Helical" evidence="5">
    <location>
        <begin position="348"/>
        <end position="371"/>
    </location>
</feature>
<feature type="transmembrane region" description="Helical" evidence="5">
    <location>
        <begin position="42"/>
        <end position="60"/>
    </location>
</feature>
<feature type="transmembrane region" description="Helical" evidence="5">
    <location>
        <begin position="464"/>
        <end position="481"/>
    </location>
</feature>
<evidence type="ECO:0000256" key="4">
    <source>
        <dbReference type="ARBA" id="ARBA00023136"/>
    </source>
</evidence>
<feature type="transmembrane region" description="Helical" evidence="5">
    <location>
        <begin position="141"/>
        <end position="166"/>
    </location>
</feature>
<proteinExistence type="predicted"/>
<dbReference type="GO" id="GO:0016020">
    <property type="term" value="C:membrane"/>
    <property type="evidence" value="ECO:0007669"/>
    <property type="project" value="UniProtKB-SubCell"/>
</dbReference>
<reference evidence="6 7" key="1">
    <citation type="submission" date="2020-08" db="EMBL/GenBank/DDBJ databases">
        <authorList>
            <person name="Newling K."/>
            <person name="Davey J."/>
            <person name="Forrester S."/>
        </authorList>
    </citation>
    <scope>NUCLEOTIDE SEQUENCE [LARGE SCALE GENOMIC DNA]</scope>
    <source>
        <strain evidence="7">Crithidia deanei Carvalho (ATCC PRA-265)</strain>
    </source>
</reference>
<sequence length="639" mass="73620">MMERQHSEEEHAIVKINNNDSSAVRNDRKLVPPVSHFSLESILPNVFAVVSVVIGGIQLIKPLSEPVEKKVKDFKAVKPPRFPFNYLGSPGYDESDEQYTMILDTAPLIIPVCLIIGSIATMVLPKFHARFGLTLPQAKAVLFLCIGILFTAILHSPDVIFLYLLVYLNYFLFHSIPRRFEAMRKPIPHVVFQAVLWTTHIALTYLVEVHGEIIGIEKTFKIKLWKLLIRWIIFYRMTTLRLIAFNYDSWEAHHYMQSSRERAMQKHLTTCVDCAELRKDGEGGELPEVCRCYKLRTEYPRETSEYNLLFYFAYIFFLPLYLTGPMMSYNAFVSYLHTPTTLSRNWNFLFSYGGRVAGIVVAHQVLLHYVFANAATHKNYASAHLTVGQQLVVMYYFLAHLWLKFSFIWKSARLYSIWCGVEPPEDMRRCFSNTLTVRDFWRDWHASFNLWIVRYMYIPMGGKANILYSLFPIFLFIAMWHDPALHLIKWALCIVVIFILELVVQQGYERLLAKPVRRAMAEGERAGGLTRPLARWLSRLSAERRGQLYRVLRSYGGSIIIVGLVVANIIGFNRQGVTIEDGNEINVVDQSMVSLIAKCGVSTWILVGLFCYSSAALGGLNRDRDQYKLAVKKVRYGLQ</sequence>
<keyword evidence="4 5" id="KW-0472">Membrane</keyword>
<keyword evidence="3 5" id="KW-1133">Transmembrane helix</keyword>
<dbReference type="EMBL" id="LR877153">
    <property type="protein sequence ID" value="CAD2217608.1"/>
    <property type="molecule type" value="Genomic_DNA"/>
</dbReference>
<feature type="transmembrane region" description="Helical" evidence="5">
    <location>
        <begin position="383"/>
        <end position="403"/>
    </location>
</feature>
<dbReference type="Proteomes" id="UP000515908">
    <property type="component" value="Chromosome 09"/>
</dbReference>
<name>A0A7G2CCQ8_9TRYP</name>
<evidence type="ECO:0000313" key="6">
    <source>
        <dbReference type="EMBL" id="CAD2217608.1"/>
    </source>
</evidence>
<dbReference type="PANTHER" id="PTHR13285:SF18">
    <property type="entry name" value="PROTEIN-CYSTEINE N-PALMITOYLTRANSFERASE RASP"/>
    <property type="match status" value="1"/>
</dbReference>
<evidence type="ECO:0000256" key="1">
    <source>
        <dbReference type="ARBA" id="ARBA00004141"/>
    </source>
</evidence>
<keyword evidence="7" id="KW-1185">Reference proteome</keyword>
<evidence type="ECO:0000313" key="7">
    <source>
        <dbReference type="Proteomes" id="UP000515908"/>
    </source>
</evidence>
<feature type="transmembrane region" description="Helical" evidence="5">
    <location>
        <begin position="554"/>
        <end position="572"/>
    </location>
</feature>
<accession>A0A7G2CCQ8</accession>
<evidence type="ECO:0000256" key="2">
    <source>
        <dbReference type="ARBA" id="ARBA00022692"/>
    </source>
</evidence>
<dbReference type="PANTHER" id="PTHR13285">
    <property type="entry name" value="ACYLTRANSFERASE"/>
    <property type="match status" value="1"/>
</dbReference>
<feature type="transmembrane region" description="Helical" evidence="5">
    <location>
        <begin position="592"/>
        <end position="612"/>
    </location>
</feature>